<feature type="compositionally biased region" description="Basic and acidic residues" evidence="2">
    <location>
        <begin position="47"/>
        <end position="56"/>
    </location>
</feature>
<protein>
    <submittedName>
        <fullName evidence="3">Putative kinesin-related protein 4</fullName>
    </submittedName>
</protein>
<feature type="region of interest" description="Disordered" evidence="2">
    <location>
        <begin position="1"/>
        <end position="57"/>
    </location>
</feature>
<dbReference type="AlphaFoldDB" id="A0A5B6ZF27"/>
<sequence>MSTSDKSSGVKSVSTPSTPQAESVNFHSESRHSHSLLTESTPADLLSEVRQDREVPEDNFLGQETPLTSIKTIDQIDLLKEQQKILSGEVALHSSALKRLSEESARNPKRENIHVEIRKLNEEIRMKNQQIVFLEKQIADSIVSSQDKSDKLEASQSVAELSAQLNEKSFELEVKIADNRIIQEQLTHKISECEGLHETIASLKQQLSDELELRNFSQVVSHSQRYSETKSQGELCMDKENTVLKDMNERLLLQAQATKIEEFKQKVAELTESKEQLELRNQKLADESSYAKGLASAAAVELKALSEEVAKLMNHNERLAAELAAQKNSPSQRRTGAATRNGRRDGHIKRHDQGGLPSDFKRELAVSRERELSYESALAEKGQKEAELQKKVEESKQREAYLENELANMWVLVAKLKKSHGAETDVSESTRESQGVDGFDIWNDSVLTKGFQ</sequence>
<feature type="region of interest" description="Disordered" evidence="2">
    <location>
        <begin position="323"/>
        <end position="360"/>
    </location>
</feature>
<accession>A0A5B6ZF27</accession>
<name>A0A5B6ZF27_DAVIN</name>
<evidence type="ECO:0000256" key="2">
    <source>
        <dbReference type="SAM" id="MobiDB-lite"/>
    </source>
</evidence>
<evidence type="ECO:0000313" key="3">
    <source>
        <dbReference type="EMBL" id="MPA42699.1"/>
    </source>
</evidence>
<evidence type="ECO:0000256" key="1">
    <source>
        <dbReference type="SAM" id="Coils"/>
    </source>
</evidence>
<dbReference type="EMBL" id="GHES01012140">
    <property type="protein sequence ID" value="MPA42699.1"/>
    <property type="molecule type" value="Transcribed_RNA"/>
</dbReference>
<feature type="coiled-coil region" evidence="1">
    <location>
        <begin position="374"/>
        <end position="405"/>
    </location>
</feature>
<feature type="compositionally biased region" description="Polar residues" evidence="2">
    <location>
        <begin position="1"/>
        <end position="27"/>
    </location>
</feature>
<feature type="coiled-coil region" evidence="1">
    <location>
        <begin position="110"/>
        <end position="137"/>
    </location>
</feature>
<reference evidence="3" key="1">
    <citation type="submission" date="2019-08" db="EMBL/GenBank/DDBJ databases">
        <title>Reference gene set and small RNA set construction with multiple tissues from Davidia involucrata Baill.</title>
        <authorList>
            <person name="Yang H."/>
            <person name="Zhou C."/>
            <person name="Li G."/>
            <person name="Wang J."/>
            <person name="Gao P."/>
            <person name="Wang M."/>
            <person name="Wang R."/>
            <person name="Zhao Y."/>
        </authorList>
    </citation>
    <scope>NUCLEOTIDE SEQUENCE</scope>
    <source>
        <tissue evidence="3">Mixed with DoveR01_LX</tissue>
    </source>
</reference>
<gene>
    <name evidence="3" type="ORF">Din_012140</name>
</gene>
<keyword evidence="1" id="KW-0175">Coiled coil</keyword>
<organism evidence="3">
    <name type="scientific">Davidia involucrata</name>
    <name type="common">Dove tree</name>
    <dbReference type="NCBI Taxonomy" id="16924"/>
    <lineage>
        <taxon>Eukaryota</taxon>
        <taxon>Viridiplantae</taxon>
        <taxon>Streptophyta</taxon>
        <taxon>Embryophyta</taxon>
        <taxon>Tracheophyta</taxon>
        <taxon>Spermatophyta</taxon>
        <taxon>Magnoliopsida</taxon>
        <taxon>eudicotyledons</taxon>
        <taxon>Gunneridae</taxon>
        <taxon>Pentapetalae</taxon>
        <taxon>asterids</taxon>
        <taxon>Cornales</taxon>
        <taxon>Nyssaceae</taxon>
        <taxon>Davidia</taxon>
    </lineage>
</organism>
<proteinExistence type="predicted"/>